<dbReference type="Gene3D" id="1.25.40.20">
    <property type="entry name" value="Ankyrin repeat-containing domain"/>
    <property type="match status" value="1"/>
</dbReference>
<keyword evidence="5" id="KW-1185">Reference proteome</keyword>
<dbReference type="Pfam" id="PF24883">
    <property type="entry name" value="NPHP3_N"/>
    <property type="match status" value="1"/>
</dbReference>
<keyword evidence="1" id="KW-0677">Repeat</keyword>
<protein>
    <submittedName>
        <fullName evidence="4">Uncharacterized protein</fullName>
    </submittedName>
</protein>
<organism evidence="4 5">
    <name type="scientific">Exophiala spinifera</name>
    <dbReference type="NCBI Taxonomy" id="91928"/>
    <lineage>
        <taxon>Eukaryota</taxon>
        <taxon>Fungi</taxon>
        <taxon>Dikarya</taxon>
        <taxon>Ascomycota</taxon>
        <taxon>Pezizomycotina</taxon>
        <taxon>Eurotiomycetes</taxon>
        <taxon>Chaetothyriomycetidae</taxon>
        <taxon>Chaetothyriales</taxon>
        <taxon>Herpotrichiellaceae</taxon>
        <taxon>Exophiala</taxon>
    </lineage>
</organism>
<dbReference type="SMART" id="SM00248">
    <property type="entry name" value="ANK"/>
    <property type="match status" value="5"/>
</dbReference>
<evidence type="ECO:0000259" key="2">
    <source>
        <dbReference type="Pfam" id="PF22939"/>
    </source>
</evidence>
<dbReference type="InterPro" id="IPR056884">
    <property type="entry name" value="NPHP3-like_N"/>
</dbReference>
<dbReference type="GeneID" id="27336449"/>
<dbReference type="EMBL" id="KN847498">
    <property type="protein sequence ID" value="KIW12092.1"/>
    <property type="molecule type" value="Genomic_DNA"/>
</dbReference>
<dbReference type="OrthoDB" id="4120634at2759"/>
<dbReference type="InterPro" id="IPR054471">
    <property type="entry name" value="GPIID_WHD"/>
</dbReference>
<sequence length="963" mass="108290">MSFGFSLGDFIALAKLVEATRKRFKGAPAEYAALADETRTLQIVVNDLKVQIEDDELADSVKANLQSAAASCDSVLADLNAVIDSHTELASINSTPTKPHSPLWKRLKWDPAEASKLRSRLVSAVQLLKAVLDSTQLNNIAQGVQTLAIASDATEARHIADWLAPSTYSEWQSDYFTKVQPGTGQWILSNVSYLDWRDGNLANLFFEGHPGVGKTFLTSVIINDLQSSTSQSDTAVAFFYSSFRRREKQSSIDIVSSIMRQLFLYRPGRSDAVKDLFNKHQGPEKRPSWDDLERTLESVLQGFCTVFFVVDALDECENAHEEGRKPWGLVFGLLFRLQETLKSQVKIRILATFRPFVLIDGVPENHKRHRIEASDHDLETFCRAIVPSIRCIAKKPELQLKVIQEVRESAQGMFLLAKLHCDTLSAKTKPKDILRALSGFREGGDPLPRAYEDSLRRIQSQPEEHRDLARKVLTCVTFSFEPLTMDQVRHAVAVDEETQDIDPEYDLDDPDLVISVCAGLVTLDSQSQNLRMVHYTTQSFLESLGDGFLSNPHTFLASRCLSYLQLSPFSSGHFLYDGFPRKPSGRRWRAHPFYPYSARFWVRHWEYGGFDRSLEQTAFSFLDNFGFVGSAWEAWEAWGANFRPVRELHYHGLSSLHLLAAMGANVVVKTYLDRGFPSTPMQNGDLLCEACKRCTSSHIAFLETRQCPWQEAITSLKDGWRRTAIVFAFKPASEAHRSTMRTLHHANGVPAFEKDSTGFSVLERALWHGMDSLALELLQNPGVLPSVDKIDVDRVSYFGGDALTHAVIWGSLEIVKLLTYKFGANVDVSDGKTGWTLVMQAASHQRMEMVTFLAPLVSDINKRENHGNTVFHFLLRLFPFQDPSSQILQELRACLSCLVDCGADMRLKDEDGLSAYDMVCRLEAEAEAMHWKAELLDTVRRLKEIALPSLSPEEILQPTPGTL</sequence>
<dbReference type="Gene3D" id="3.40.50.300">
    <property type="entry name" value="P-loop containing nucleotide triphosphate hydrolases"/>
    <property type="match status" value="1"/>
</dbReference>
<dbReference type="Pfam" id="PF12796">
    <property type="entry name" value="Ank_2"/>
    <property type="match status" value="1"/>
</dbReference>
<dbReference type="STRING" id="91928.A0A0D1ZGJ6"/>
<evidence type="ECO:0000313" key="4">
    <source>
        <dbReference type="EMBL" id="KIW12092.1"/>
    </source>
</evidence>
<dbReference type="InterPro" id="IPR036770">
    <property type="entry name" value="Ankyrin_rpt-contain_sf"/>
</dbReference>
<name>A0A0D1ZGJ6_9EURO</name>
<proteinExistence type="predicted"/>
<dbReference type="SUPFAM" id="SSF52540">
    <property type="entry name" value="P-loop containing nucleoside triphosphate hydrolases"/>
    <property type="match status" value="1"/>
</dbReference>
<dbReference type="VEuPathDB" id="FungiDB:PV08_09366"/>
<dbReference type="RefSeq" id="XP_016232308.1">
    <property type="nucleotide sequence ID" value="XM_016383685.1"/>
</dbReference>
<feature type="domain" description="Nephrocystin 3-like N-terminal" evidence="3">
    <location>
        <begin position="182"/>
        <end position="352"/>
    </location>
</feature>
<dbReference type="HOGENOM" id="CLU_000288_34_23_1"/>
<accession>A0A0D1ZGJ6</accession>
<feature type="domain" description="GPI inositol-deacylase winged helix" evidence="2">
    <location>
        <begin position="464"/>
        <end position="543"/>
    </location>
</feature>
<dbReference type="Proteomes" id="UP000053328">
    <property type="component" value="Unassembled WGS sequence"/>
</dbReference>
<gene>
    <name evidence="4" type="ORF">PV08_09366</name>
</gene>
<evidence type="ECO:0000259" key="3">
    <source>
        <dbReference type="Pfam" id="PF24883"/>
    </source>
</evidence>
<dbReference type="Pfam" id="PF22939">
    <property type="entry name" value="WHD_GPIID"/>
    <property type="match status" value="1"/>
</dbReference>
<dbReference type="InterPro" id="IPR002110">
    <property type="entry name" value="Ankyrin_rpt"/>
</dbReference>
<dbReference type="PANTHER" id="PTHR10039">
    <property type="entry name" value="AMELOGENIN"/>
    <property type="match status" value="1"/>
</dbReference>
<reference evidence="4 5" key="1">
    <citation type="submission" date="2015-01" db="EMBL/GenBank/DDBJ databases">
        <title>The Genome Sequence of Exophiala spinifera CBS89968.</title>
        <authorList>
            <consortium name="The Broad Institute Genomics Platform"/>
            <person name="Cuomo C."/>
            <person name="de Hoog S."/>
            <person name="Gorbushina A."/>
            <person name="Stielow B."/>
            <person name="Teixiera M."/>
            <person name="Abouelleil A."/>
            <person name="Chapman S.B."/>
            <person name="Priest M."/>
            <person name="Young S.K."/>
            <person name="Wortman J."/>
            <person name="Nusbaum C."/>
            <person name="Birren B."/>
        </authorList>
    </citation>
    <scope>NUCLEOTIDE SEQUENCE [LARGE SCALE GENOMIC DNA]</scope>
    <source>
        <strain evidence="4 5">CBS 89968</strain>
    </source>
</reference>
<dbReference type="PANTHER" id="PTHR10039:SF15">
    <property type="entry name" value="NACHT DOMAIN-CONTAINING PROTEIN"/>
    <property type="match status" value="1"/>
</dbReference>
<dbReference type="InterPro" id="IPR027417">
    <property type="entry name" value="P-loop_NTPase"/>
</dbReference>
<evidence type="ECO:0000256" key="1">
    <source>
        <dbReference type="ARBA" id="ARBA00022737"/>
    </source>
</evidence>
<dbReference type="SUPFAM" id="SSF48403">
    <property type="entry name" value="Ankyrin repeat"/>
    <property type="match status" value="1"/>
</dbReference>
<dbReference type="AlphaFoldDB" id="A0A0D1ZGJ6"/>
<evidence type="ECO:0000313" key="5">
    <source>
        <dbReference type="Proteomes" id="UP000053328"/>
    </source>
</evidence>